<sequence>MGGFALNSDPWVLTPSQSSWSSAFSDYPWRRPRKEAWPCMPTSLPQITIALPWIVMKMDRHEEAQTIKKVTVLGSRQEDFAALIRTFASDPI</sequence>
<dbReference type="Proteomes" id="UP000699042">
    <property type="component" value="Unassembled WGS sequence"/>
</dbReference>
<evidence type="ECO:0000313" key="2">
    <source>
        <dbReference type="Proteomes" id="UP000699042"/>
    </source>
</evidence>
<comment type="caution">
    <text evidence="1">The sequence shown here is derived from an EMBL/GenBank/DDBJ whole genome shotgun (WGS) entry which is preliminary data.</text>
</comment>
<evidence type="ECO:0000313" key="1">
    <source>
        <dbReference type="EMBL" id="KAG7053941.1"/>
    </source>
</evidence>
<organism evidence="1 2">
    <name type="scientific">Colletotrichum scovillei</name>
    <dbReference type="NCBI Taxonomy" id="1209932"/>
    <lineage>
        <taxon>Eukaryota</taxon>
        <taxon>Fungi</taxon>
        <taxon>Dikarya</taxon>
        <taxon>Ascomycota</taxon>
        <taxon>Pezizomycotina</taxon>
        <taxon>Sordariomycetes</taxon>
        <taxon>Hypocreomycetidae</taxon>
        <taxon>Glomerellales</taxon>
        <taxon>Glomerellaceae</taxon>
        <taxon>Colletotrichum</taxon>
        <taxon>Colletotrichum acutatum species complex</taxon>
    </lineage>
</organism>
<dbReference type="EMBL" id="JAESDN010000003">
    <property type="protein sequence ID" value="KAG7053941.1"/>
    <property type="molecule type" value="Genomic_DNA"/>
</dbReference>
<dbReference type="AlphaFoldDB" id="A0A9P7RDC8"/>
<accession>A0A9P7RDC8</accession>
<keyword evidence="2" id="KW-1185">Reference proteome</keyword>
<gene>
    <name evidence="1" type="ORF">JMJ77_001017</name>
</gene>
<proteinExistence type="predicted"/>
<reference evidence="1" key="1">
    <citation type="submission" date="2021-05" db="EMBL/GenBank/DDBJ databases">
        <title>Comparative genomics of three Colletotrichum scovillei strains and genetic complementation revealed genes involved fungal growth and virulence on chili pepper.</title>
        <authorList>
            <person name="Hsieh D.-K."/>
            <person name="Chuang S.-C."/>
            <person name="Chen C.-Y."/>
            <person name="Chao Y.-T."/>
            <person name="Lu M.-Y.J."/>
            <person name="Lee M.-H."/>
            <person name="Shih M.-C."/>
        </authorList>
    </citation>
    <scope>NUCLEOTIDE SEQUENCE</scope>
    <source>
        <strain evidence="1">Coll-153</strain>
    </source>
</reference>
<protein>
    <submittedName>
        <fullName evidence="1">Uncharacterized protein</fullName>
    </submittedName>
</protein>
<name>A0A9P7RDC8_9PEZI</name>